<dbReference type="InterPro" id="IPR043519">
    <property type="entry name" value="NT_sf"/>
</dbReference>
<comment type="caution">
    <text evidence="1">The sequence shown here is derived from an EMBL/GenBank/DDBJ whole genome shotgun (WGS) entry which is preliminary data.</text>
</comment>
<dbReference type="Pfam" id="PF10706">
    <property type="entry name" value="Aminoglyc_resit"/>
    <property type="match status" value="1"/>
</dbReference>
<dbReference type="RefSeq" id="WP_186813095.1">
    <property type="nucleotide sequence ID" value="NZ_BJXM01000002.1"/>
</dbReference>
<dbReference type="InterPro" id="IPR019646">
    <property type="entry name" value="Aminoglyc_AdlTrfase"/>
</dbReference>
<dbReference type="EMBL" id="QWLB01000007">
    <property type="protein sequence ID" value="RIH93290.1"/>
    <property type="molecule type" value="Genomic_DNA"/>
</dbReference>
<proteinExistence type="predicted"/>
<keyword evidence="2" id="KW-1185">Reference proteome</keyword>
<reference evidence="1 2" key="1">
    <citation type="submission" date="2018-08" db="EMBL/GenBank/DDBJ databases">
        <title>Meiothermus granaticius genome AF-68 sequencing project.</title>
        <authorList>
            <person name="Da Costa M.S."/>
            <person name="Albuquerque L."/>
            <person name="Raposo P."/>
            <person name="Froufe H.J.C."/>
            <person name="Barroso C.S."/>
            <person name="Egas C."/>
        </authorList>
    </citation>
    <scope>NUCLEOTIDE SEQUENCE [LARGE SCALE GENOMIC DNA]</scope>
    <source>
        <strain evidence="1 2">AF-68</strain>
    </source>
</reference>
<evidence type="ECO:0000313" key="2">
    <source>
        <dbReference type="Proteomes" id="UP000266178"/>
    </source>
</evidence>
<dbReference type="Proteomes" id="UP000266178">
    <property type="component" value="Unassembled WGS sequence"/>
</dbReference>
<sequence length="168" mass="18740">MILLPDKITAALRVLLHTLDQGVEWAISGSLALALYGLPVVPKDIDLQTDRSGADALSRLLQAYQVYPPGLHLGVRLMRSYLAQYRIEGVVVEVMGDLEYQSVDGSWHRAPDFKLQRRTQEYLGISVPVISLEYLHEFYLQLQRPARVALIEAKLQDQQASGGGSNPQ</sequence>
<organism evidence="1 2">
    <name type="scientific">Meiothermus granaticius NBRC 107808</name>
    <dbReference type="NCBI Taxonomy" id="1227551"/>
    <lineage>
        <taxon>Bacteria</taxon>
        <taxon>Thermotogati</taxon>
        <taxon>Deinococcota</taxon>
        <taxon>Deinococci</taxon>
        <taxon>Thermales</taxon>
        <taxon>Thermaceae</taxon>
        <taxon>Meiothermus</taxon>
    </lineage>
</organism>
<accession>A0A399FAX5</accession>
<evidence type="ECO:0008006" key="3">
    <source>
        <dbReference type="Google" id="ProtNLM"/>
    </source>
</evidence>
<dbReference type="SUPFAM" id="SSF81301">
    <property type="entry name" value="Nucleotidyltransferase"/>
    <property type="match status" value="1"/>
</dbReference>
<dbReference type="Gene3D" id="3.30.460.40">
    <property type="match status" value="1"/>
</dbReference>
<evidence type="ECO:0000313" key="1">
    <source>
        <dbReference type="EMBL" id="RIH93290.1"/>
    </source>
</evidence>
<protein>
    <recommendedName>
        <fullName evidence="3">Nucleotidyl transferase AbiEii toxin, Type IV TA system</fullName>
    </recommendedName>
</protein>
<gene>
    <name evidence="1" type="ORF">Mgrana_00733</name>
</gene>
<name>A0A399FAX5_9DEIN</name>
<dbReference type="AlphaFoldDB" id="A0A399FAX5"/>